<dbReference type="Proteomes" id="UP000321230">
    <property type="component" value="Unassembled WGS sequence"/>
</dbReference>
<organism evidence="1 2">
    <name type="scientific">Gluconobacter wancherniae NBRC 103581</name>
    <dbReference type="NCBI Taxonomy" id="656744"/>
    <lineage>
        <taxon>Bacteria</taxon>
        <taxon>Pseudomonadati</taxon>
        <taxon>Pseudomonadota</taxon>
        <taxon>Alphaproteobacteria</taxon>
        <taxon>Acetobacterales</taxon>
        <taxon>Acetobacteraceae</taxon>
        <taxon>Gluconobacter</taxon>
    </lineage>
</organism>
<accession>A0A511B100</accession>
<keyword evidence="2" id="KW-1185">Reference proteome</keyword>
<dbReference type="AlphaFoldDB" id="A0A511B100"/>
<proteinExistence type="predicted"/>
<dbReference type="EMBL" id="BJUZ01000002">
    <property type="protein sequence ID" value="GEK94139.1"/>
    <property type="molecule type" value="Genomic_DNA"/>
</dbReference>
<protein>
    <submittedName>
        <fullName evidence="1">Uncharacterized protein</fullName>
    </submittedName>
</protein>
<evidence type="ECO:0000313" key="1">
    <source>
        <dbReference type="EMBL" id="GEK94139.1"/>
    </source>
</evidence>
<name>A0A511B100_9PROT</name>
<comment type="caution">
    <text evidence="1">The sequence shown here is derived from an EMBL/GenBank/DDBJ whole genome shotgun (WGS) entry which is preliminary data.</text>
</comment>
<evidence type="ECO:0000313" key="2">
    <source>
        <dbReference type="Proteomes" id="UP000321230"/>
    </source>
</evidence>
<gene>
    <name evidence="1" type="ORF">GWA01_19090</name>
</gene>
<reference evidence="1 2" key="1">
    <citation type="submission" date="2019-07" db="EMBL/GenBank/DDBJ databases">
        <title>Whole genome shotgun sequence of Gluconobacter wancherniae NBRC 103581.</title>
        <authorList>
            <person name="Hosoyama A."/>
            <person name="Uohara A."/>
            <person name="Ohji S."/>
            <person name="Ichikawa N."/>
        </authorList>
    </citation>
    <scope>NUCLEOTIDE SEQUENCE [LARGE SCALE GENOMIC DNA]</scope>
    <source>
        <strain evidence="1 2">NBRC 103581</strain>
    </source>
</reference>
<sequence>MLGKLEGVIEAGIHEIMPTRFRIRERHDHVARTIQSGGLRGTQGNGYEFIMPMRERAFLACTSNQSVSHAETSGEDEFGVHEWLSQ</sequence>